<dbReference type="InterPro" id="IPR028244">
    <property type="entry name" value="T6SS_Rhs_Vgr_dom"/>
</dbReference>
<dbReference type="Pfam" id="PF10106">
    <property type="entry name" value="DUF2345"/>
    <property type="match status" value="1"/>
</dbReference>
<dbReference type="SUPFAM" id="SSF69255">
    <property type="entry name" value="gp5 N-terminal domain-like"/>
    <property type="match status" value="1"/>
</dbReference>
<dbReference type="NCBIfam" id="TIGR03361">
    <property type="entry name" value="VI_Rhs_Vgr"/>
    <property type="match status" value="1"/>
</dbReference>
<dbReference type="Pfam" id="PF04717">
    <property type="entry name" value="Phage_base_V"/>
    <property type="match status" value="1"/>
</dbReference>
<protein>
    <submittedName>
        <fullName evidence="3">Type VI secretion system tip protein VgrG</fullName>
    </submittedName>
</protein>
<dbReference type="InterPro" id="IPR018392">
    <property type="entry name" value="LysM"/>
</dbReference>
<evidence type="ECO:0000313" key="3">
    <source>
        <dbReference type="EMBL" id="PKF31801.1"/>
    </source>
</evidence>
<name>A0A2N0WBC8_9GAMM</name>
<dbReference type="InterPro" id="IPR017847">
    <property type="entry name" value="T6SS_RhsGE_Vgr_subset"/>
</dbReference>
<dbReference type="InterPro" id="IPR010816">
    <property type="entry name" value="Het-C"/>
</dbReference>
<dbReference type="EMBL" id="PISJ01000019">
    <property type="protein sequence ID" value="PKF31801.1"/>
    <property type="molecule type" value="Genomic_DNA"/>
</dbReference>
<dbReference type="SUPFAM" id="SSF69279">
    <property type="entry name" value="Phage tail proteins"/>
    <property type="match status" value="1"/>
</dbReference>
<dbReference type="InterPro" id="IPR036779">
    <property type="entry name" value="LysM_dom_sf"/>
</dbReference>
<comment type="similarity">
    <text evidence="1">Belongs to the VgrG protein family.</text>
</comment>
<dbReference type="NCBIfam" id="TIGR01646">
    <property type="entry name" value="vgr_GE"/>
    <property type="match status" value="1"/>
</dbReference>
<gene>
    <name evidence="3" type="ORF">CW311_16280</name>
</gene>
<dbReference type="Proteomes" id="UP000233553">
    <property type="component" value="Unassembled WGS sequence"/>
</dbReference>
<sequence>MLNNIHQALESLGLTAQKRAVHIQFSNQNLNTQVFLQRIDGQHQLNDGFKAELICLSTNATIPLKQFIGSQAAIDTVTDRGQLTRVTGIITQALQGQSDGSLTIYKLTLEDPTALWKQRRNSRVFMNKSVRDVVEIVFKEWQQKSPLFASSLTLDLSGLSQDYDIRPFIMQSLESDYDFLTRLLRSESINWLIDEAERIVTQSSAAIQPQKLRLIDDNSQYQALDRRQIRYHRSSATEQYDSMTSLVGQRSLQPSSVHVQRWQADALEQEDGAGSVQSTHKHSEQHYNASLGLEQAWHFSPAWMQDLNGEDGATPSGNAQIEKLNQNLGQYYDLQSKQFTAHTTVRDTHVGYWFELAEHPEIDQHDGSDKEFLITGKNFYNQNNLPKDLHQQINQLLAQSNWQPTQSNNEERQANQLILQRRSIKTVPEFNPLQHRPAASPQRAKVVGPSGEEIYVDEWGRIKVRFLFTRNDDHSHDGGAGANDNDTDSAWVDVLTPWAGEGYGARFLPRINEIVVIDFFDGNIDRPFVVGRIHEAHRSPTKFDNAGKLPDTKKLAGIKSKEYQGEGFNQLRFDDTTGQISAQLQSSHAVSQLNLGKLSHPKDKAESEDRGEGFELRTDQWGAVRAGDGLLLSTHKQDQAQGQHLDAQVAKEQLEGNQNNAKALSEVAKNQQTDEVESLAQLKSFFESIESDIAKFNKAVLLLNSPDGIGLSSNEDIHLSADGQINQFAGDSINLSTQKNLITHAQNRISLFAAQSGIKQVAAKGKFEMHAQGDGIDFLAKQGIQITSTEDRIEITSPKEIVITAGGSQIKLNGSGIFPVTSGKFEVKAGQHFLTAGMKVSPVLPLLPIVSLPEKEPLPTLKSTYAHEQLVFIARTFSDESFVSLVAPIFGFDIPDSIYLKLKEDIEKGSVSPPEHLVVAKSVNGRAAGFNHVDKKIYLAADTVTSAIENDSNLDRLYIVLLHEYGHFIDDLIRKSGKYPILNSYNLYVINKGNTLAGIAEKFETTVDELCSLNSIEDPNVIYIGDVLKIPTKIESLSLDAPNDEGAVYAYNFGQLSEGKNLGGNTEFIFAQITSKKYSGDLKITFISGKNAAKMHADFQAQLDETVDTQYEYFGAGEGKFANETRMIANRGTLDPKTGKYIKKADNKGVRVEHGHQSIEKEAIGEDNPRGAIFTSNTVNGIYVGNWLRDHSQLVCGAILNMKIDVAVDHNGKVTSIKPTRKLITNILAILAYDHFFDENVAEDLIRTNKNEKNDNISSKLRSAMKNILKKASYDKLSEKNQRRYKALALKAYLPESSLPHRLYRDLVGSNGVNILGVYRFEEHIDNPFGADVYTSTDRSLNPKSNDKTFQTNSDTKSAQYNLKNYIADNTPNDKTDSAFPTALEYMLEQLSKSMEKNSNSDVPLRHLGNAFHVLEDFFSHSNFVEIALIKNGHANVRHWVLRKNDFNDYAKIPLVTGTFDSWDTFASVGGHIGELIDPVKKWSEYEGMVSGERTLADLIIQEFIFAIDAPSKDKYFTNIWFRYLELRDEVSSLYEAGYADLAVKATKTFLEFRKQTNLVQAVIKPLLSFLLKWGASSVFNHAHEIVSVKQGVNPVIHGDNPSHTQVGKDERGSSLHMLAANLAIIAVRDVGIKWRDWFKHPTAVNRQAVLDTAKSYFRHPSRCNWMDETIKQWARKNSDKISQASDGIGQKAWDGTKQGVYKGGKAVQGAYNDASKSVQEGLDKVFGGKK</sequence>
<dbReference type="PROSITE" id="PS51782">
    <property type="entry name" value="LYSM"/>
    <property type="match status" value="1"/>
</dbReference>
<evidence type="ECO:0000259" key="2">
    <source>
        <dbReference type="PROSITE" id="PS51782"/>
    </source>
</evidence>
<comment type="caution">
    <text evidence="3">The sequence shown here is derived from an EMBL/GenBank/DDBJ whole genome shotgun (WGS) entry which is preliminary data.</text>
</comment>
<dbReference type="SUPFAM" id="SSF54106">
    <property type="entry name" value="LysM domain"/>
    <property type="match status" value="1"/>
</dbReference>
<dbReference type="Pfam" id="PF01476">
    <property type="entry name" value="LysM"/>
    <property type="match status" value="1"/>
</dbReference>
<evidence type="ECO:0000256" key="1">
    <source>
        <dbReference type="ARBA" id="ARBA00005558"/>
    </source>
</evidence>
<dbReference type="Gene3D" id="2.30.110.50">
    <property type="match status" value="1"/>
</dbReference>
<dbReference type="InterPro" id="IPR018769">
    <property type="entry name" value="VgrG2_DUF2345"/>
</dbReference>
<dbReference type="Pfam" id="PF07217">
    <property type="entry name" value="Het-C"/>
    <property type="match status" value="1"/>
</dbReference>
<dbReference type="Pfam" id="PF13296">
    <property type="entry name" value="T6SS_Vgr"/>
    <property type="match status" value="1"/>
</dbReference>
<dbReference type="Gene3D" id="4.10.220.110">
    <property type="match status" value="1"/>
</dbReference>
<organism evidence="3 4">
    <name type="scientific">Acinetobacter proteolyticus</name>
    <dbReference type="NCBI Taxonomy" id="1776741"/>
    <lineage>
        <taxon>Bacteria</taxon>
        <taxon>Pseudomonadati</taxon>
        <taxon>Pseudomonadota</taxon>
        <taxon>Gammaproteobacteria</taxon>
        <taxon>Moraxellales</taxon>
        <taxon>Moraxellaceae</taxon>
        <taxon>Acinetobacter</taxon>
    </lineage>
</organism>
<feature type="domain" description="LysM" evidence="2">
    <location>
        <begin position="986"/>
        <end position="1030"/>
    </location>
</feature>
<dbReference type="SMART" id="SM00257">
    <property type="entry name" value="LysM"/>
    <property type="match status" value="1"/>
</dbReference>
<dbReference type="InterPro" id="IPR006531">
    <property type="entry name" value="Gp5/Vgr_OB"/>
</dbReference>
<proteinExistence type="inferred from homology"/>
<dbReference type="InterPro" id="IPR006533">
    <property type="entry name" value="T6SS_Vgr_RhsGE"/>
</dbReference>
<reference evidence="3 4" key="1">
    <citation type="submission" date="2017-12" db="EMBL/GenBank/DDBJ databases">
        <title>Draft Genome sequences of multiple microbial strains isolated from spacecraft associated surfaces.</title>
        <authorList>
            <person name="Seuylemezian A."/>
            <person name="Vaishampayan P."/>
            <person name="Venkateswaran K."/>
        </authorList>
    </citation>
    <scope>NUCLEOTIDE SEQUENCE [LARGE SCALE GENOMIC DNA]</scope>
    <source>
        <strain evidence="3 4">2P01AA</strain>
    </source>
</reference>
<dbReference type="Gene3D" id="3.10.350.10">
    <property type="entry name" value="LysM domain"/>
    <property type="match status" value="1"/>
</dbReference>
<accession>A0A2N0WBC8</accession>
<dbReference type="InterPro" id="IPR037026">
    <property type="entry name" value="Vgr_OB-fold_dom_sf"/>
</dbReference>
<evidence type="ECO:0000313" key="4">
    <source>
        <dbReference type="Proteomes" id="UP000233553"/>
    </source>
</evidence>
<dbReference type="Pfam" id="PF05954">
    <property type="entry name" value="Phage_GPD"/>
    <property type="match status" value="1"/>
</dbReference>
<dbReference type="Gene3D" id="2.40.50.230">
    <property type="entry name" value="Gp5 N-terminal domain"/>
    <property type="match status" value="1"/>
</dbReference>
<dbReference type="Gene3D" id="3.55.50.10">
    <property type="entry name" value="Baseplate protein-like domains"/>
    <property type="match status" value="1"/>
</dbReference>